<accession>A0A6G1I6R5</accession>
<evidence type="ECO:0000256" key="2">
    <source>
        <dbReference type="ARBA" id="ARBA00022801"/>
    </source>
</evidence>
<dbReference type="HAMAP" id="MF_03040">
    <property type="entry name" value="USB1"/>
    <property type="match status" value="1"/>
</dbReference>
<evidence type="ECO:0000313" key="8">
    <source>
        <dbReference type="Proteomes" id="UP000799640"/>
    </source>
</evidence>
<dbReference type="OrthoDB" id="49151at2759"/>
<feature type="active site" description="Proton donor/acceptor" evidence="5">
    <location>
        <position position="233"/>
    </location>
</feature>
<keyword evidence="8" id="KW-1185">Reference proteome</keyword>
<evidence type="ECO:0000256" key="4">
    <source>
        <dbReference type="ARBA" id="ARBA00023242"/>
    </source>
</evidence>
<dbReference type="Proteomes" id="UP000799640">
    <property type="component" value="Unassembled WGS sequence"/>
</dbReference>
<dbReference type="PANTHER" id="PTHR13522:SF3">
    <property type="entry name" value="U6 SNRNA PHOSPHODIESTERASE 1"/>
    <property type="match status" value="1"/>
</dbReference>
<keyword evidence="2 5" id="KW-0378">Hydrolase</keyword>
<evidence type="ECO:0000256" key="6">
    <source>
        <dbReference type="SAM" id="MobiDB-lite"/>
    </source>
</evidence>
<dbReference type="GO" id="GO:1990838">
    <property type="term" value="F:poly(U)-specific exoribonuclease activity, producing 3' uridine cyclic phosphate ends"/>
    <property type="evidence" value="ECO:0007669"/>
    <property type="project" value="UniProtKB-UniRule"/>
</dbReference>
<keyword evidence="4 5" id="KW-0539">Nucleus</keyword>
<proteinExistence type="inferred from homology"/>
<dbReference type="AlphaFoldDB" id="A0A6G1I6R5"/>
<keyword evidence="1 5" id="KW-0540">Nuclease</keyword>
<evidence type="ECO:0000256" key="3">
    <source>
        <dbReference type="ARBA" id="ARBA00023239"/>
    </source>
</evidence>
<evidence type="ECO:0000256" key="1">
    <source>
        <dbReference type="ARBA" id="ARBA00022722"/>
    </source>
</evidence>
<feature type="region of interest" description="Disordered" evidence="6">
    <location>
        <begin position="1"/>
        <end position="38"/>
    </location>
</feature>
<evidence type="ECO:0000256" key="5">
    <source>
        <dbReference type="HAMAP-Rule" id="MF_03040"/>
    </source>
</evidence>
<dbReference type="InterPro" id="IPR027521">
    <property type="entry name" value="Usb1"/>
</dbReference>
<dbReference type="GO" id="GO:0016829">
    <property type="term" value="F:lyase activity"/>
    <property type="evidence" value="ECO:0007669"/>
    <property type="project" value="UniProtKB-KW"/>
</dbReference>
<dbReference type="EC" id="3.1.4.-" evidence="5"/>
<dbReference type="Pfam" id="PF09749">
    <property type="entry name" value="HVSL"/>
    <property type="match status" value="1"/>
</dbReference>
<keyword evidence="3" id="KW-0456">Lyase</keyword>
<evidence type="ECO:0000313" key="7">
    <source>
        <dbReference type="EMBL" id="KAF2403737.1"/>
    </source>
</evidence>
<sequence length="297" mass="33157">MSTPLVAYSDSSADDEPPPLPKQLKRKRSAQSGSDLPALPQAFHDLYSTNARISTIDDPNLHGGRRRQVPHVEGNWPSHVYLEWRPSHSETVVLADLIAAAAGAEEPLRPEEQVHSLLHNDLDVPLPLHISLSRTLALQTDGRHDFLDKLSRAIRRTAVKPFTVSLSNLAWYPNHDRSRWFLSLSTARPETDELNGLLRACNATAIACGQPILYAKQEDDNADPLPDYSAFFHLSIAWSLALPTYAGSVERLWQRAAQSNVNGMRIDFDTVKVKIGNTIHSVDLLKNRTEDTGRVLW</sequence>
<organism evidence="7 8">
    <name type="scientific">Trichodelitschia bisporula</name>
    <dbReference type="NCBI Taxonomy" id="703511"/>
    <lineage>
        <taxon>Eukaryota</taxon>
        <taxon>Fungi</taxon>
        <taxon>Dikarya</taxon>
        <taxon>Ascomycota</taxon>
        <taxon>Pezizomycotina</taxon>
        <taxon>Dothideomycetes</taxon>
        <taxon>Dothideomycetes incertae sedis</taxon>
        <taxon>Phaeotrichales</taxon>
        <taxon>Phaeotrichaceae</taxon>
        <taxon>Trichodelitschia</taxon>
    </lineage>
</organism>
<dbReference type="Gene3D" id="3.90.1140.10">
    <property type="entry name" value="Cyclic phosphodiesterase"/>
    <property type="match status" value="1"/>
</dbReference>
<name>A0A6G1I6R5_9PEZI</name>
<feature type="active site" description="Proton donor/acceptor" evidence="5">
    <location>
        <position position="129"/>
    </location>
</feature>
<protein>
    <recommendedName>
        <fullName evidence="5">U6 snRNA phosphodiesterase</fullName>
        <ecNumber evidence="5">3.1.4.-</ecNumber>
    </recommendedName>
</protein>
<dbReference type="GO" id="GO:0005634">
    <property type="term" value="C:nucleus"/>
    <property type="evidence" value="ECO:0007669"/>
    <property type="project" value="UniProtKB-SubCell"/>
</dbReference>
<comment type="similarity">
    <text evidence="5">Belongs to the 2H phosphoesterase superfamily. USB1 family.</text>
</comment>
<gene>
    <name evidence="5" type="primary">USB1</name>
    <name evidence="7" type="ORF">EJ06DRAFT_553978</name>
</gene>
<dbReference type="EMBL" id="ML996689">
    <property type="protein sequence ID" value="KAF2403737.1"/>
    <property type="molecule type" value="Genomic_DNA"/>
</dbReference>
<reference evidence="7" key="1">
    <citation type="journal article" date="2020" name="Stud. Mycol.">
        <title>101 Dothideomycetes genomes: a test case for predicting lifestyles and emergence of pathogens.</title>
        <authorList>
            <person name="Haridas S."/>
            <person name="Albert R."/>
            <person name="Binder M."/>
            <person name="Bloem J."/>
            <person name="Labutti K."/>
            <person name="Salamov A."/>
            <person name="Andreopoulos B."/>
            <person name="Baker S."/>
            <person name="Barry K."/>
            <person name="Bills G."/>
            <person name="Bluhm B."/>
            <person name="Cannon C."/>
            <person name="Castanera R."/>
            <person name="Culley D."/>
            <person name="Daum C."/>
            <person name="Ezra D."/>
            <person name="Gonzalez J."/>
            <person name="Henrissat B."/>
            <person name="Kuo A."/>
            <person name="Liang C."/>
            <person name="Lipzen A."/>
            <person name="Lutzoni F."/>
            <person name="Magnuson J."/>
            <person name="Mondo S."/>
            <person name="Nolan M."/>
            <person name="Ohm R."/>
            <person name="Pangilinan J."/>
            <person name="Park H.-J."/>
            <person name="Ramirez L."/>
            <person name="Alfaro M."/>
            <person name="Sun H."/>
            <person name="Tritt A."/>
            <person name="Yoshinaga Y."/>
            <person name="Zwiers L.-H."/>
            <person name="Turgeon B."/>
            <person name="Goodwin S."/>
            <person name="Spatafora J."/>
            <person name="Crous P."/>
            <person name="Grigoriev I."/>
        </authorList>
    </citation>
    <scope>NUCLEOTIDE SEQUENCE</scope>
    <source>
        <strain evidence="7">CBS 262.69</strain>
    </source>
</reference>
<comment type="subcellular location">
    <subcellularLocation>
        <location evidence="5">Nucleus</location>
    </subcellularLocation>
</comment>
<dbReference type="PANTHER" id="PTHR13522">
    <property type="entry name" value="U6 SNRNA PHOSPHODIESTERASE 1"/>
    <property type="match status" value="1"/>
</dbReference>
<dbReference type="GO" id="GO:0034477">
    <property type="term" value="P:U6 snRNA 3'-end processing"/>
    <property type="evidence" value="ECO:0007669"/>
    <property type="project" value="UniProtKB-UniRule"/>
</dbReference>
<comment type="function">
    <text evidence="5">Phosphodiesterase responsible for the U6 snRNA 3' end processing. Acts as an exoribonuclease (RNase) responsible for trimming the poly(U) tract of the last nucleotides in the pre-U6 snRNA molecule, leading to the formation of mature U6 snRNA.</text>
</comment>